<feature type="region of interest" description="Disordered" evidence="5">
    <location>
        <begin position="51"/>
        <end position="99"/>
    </location>
</feature>
<evidence type="ECO:0000256" key="5">
    <source>
        <dbReference type="SAM" id="MobiDB-lite"/>
    </source>
</evidence>
<dbReference type="GO" id="GO:0003676">
    <property type="term" value="F:nucleic acid binding"/>
    <property type="evidence" value="ECO:0007669"/>
    <property type="project" value="InterPro"/>
</dbReference>
<feature type="compositionally biased region" description="Basic and acidic residues" evidence="5">
    <location>
        <begin position="86"/>
        <end position="99"/>
    </location>
</feature>
<feature type="region of interest" description="Disordered" evidence="5">
    <location>
        <begin position="737"/>
        <end position="783"/>
    </location>
</feature>
<dbReference type="InterPro" id="IPR006564">
    <property type="entry name" value="Znf_PMZ"/>
</dbReference>
<dbReference type="PROSITE" id="PS50158">
    <property type="entry name" value="ZF_CCHC"/>
    <property type="match status" value="1"/>
</dbReference>
<evidence type="ECO:0000313" key="9">
    <source>
        <dbReference type="Proteomes" id="UP000264353"/>
    </source>
</evidence>
<evidence type="ECO:0000313" key="8">
    <source>
        <dbReference type="EMBL" id="RID74207.1"/>
    </source>
</evidence>
<evidence type="ECO:0000259" key="6">
    <source>
        <dbReference type="PROSITE" id="PS50158"/>
    </source>
</evidence>
<feature type="compositionally biased region" description="Polar residues" evidence="5">
    <location>
        <begin position="774"/>
        <end position="783"/>
    </location>
</feature>
<dbReference type="InterPro" id="IPR007527">
    <property type="entry name" value="Znf_SWIM"/>
</dbReference>
<evidence type="ECO:0000256" key="2">
    <source>
        <dbReference type="ARBA" id="ARBA00022771"/>
    </source>
</evidence>
<name>A0A398A8R0_BRACM</name>
<evidence type="ECO:0000256" key="1">
    <source>
        <dbReference type="ARBA" id="ARBA00022723"/>
    </source>
</evidence>
<feature type="domain" description="CCHC-type" evidence="6">
    <location>
        <begin position="723"/>
        <end position="737"/>
    </location>
</feature>
<dbReference type="PANTHER" id="PTHR31973:SF187">
    <property type="entry name" value="MUTATOR TRANSPOSASE MUDRA PROTEIN"/>
    <property type="match status" value="1"/>
</dbReference>
<accession>A0A398A8R0</accession>
<evidence type="ECO:0000256" key="3">
    <source>
        <dbReference type="ARBA" id="ARBA00022833"/>
    </source>
</evidence>
<feature type="compositionally biased region" description="Basic residues" evidence="5">
    <location>
        <begin position="737"/>
        <end position="755"/>
    </location>
</feature>
<dbReference type="InterPro" id="IPR018289">
    <property type="entry name" value="MULE_transposase_dom"/>
</dbReference>
<proteinExistence type="predicted"/>
<gene>
    <name evidence="8" type="ORF">BRARA_B01316</name>
</gene>
<dbReference type="InterPro" id="IPR001878">
    <property type="entry name" value="Znf_CCHC"/>
</dbReference>
<dbReference type="GO" id="GO:0008270">
    <property type="term" value="F:zinc ion binding"/>
    <property type="evidence" value="ECO:0007669"/>
    <property type="project" value="UniProtKB-KW"/>
</dbReference>
<dbReference type="SMART" id="SM00575">
    <property type="entry name" value="ZnF_PMZ"/>
    <property type="match status" value="1"/>
</dbReference>
<dbReference type="Proteomes" id="UP000264353">
    <property type="component" value="Chromosome A2"/>
</dbReference>
<keyword evidence="1" id="KW-0479">Metal-binding</keyword>
<organism evidence="8 9">
    <name type="scientific">Brassica campestris</name>
    <name type="common">Field mustard</name>
    <dbReference type="NCBI Taxonomy" id="3711"/>
    <lineage>
        <taxon>Eukaryota</taxon>
        <taxon>Viridiplantae</taxon>
        <taxon>Streptophyta</taxon>
        <taxon>Embryophyta</taxon>
        <taxon>Tracheophyta</taxon>
        <taxon>Spermatophyta</taxon>
        <taxon>Magnoliopsida</taxon>
        <taxon>eudicotyledons</taxon>
        <taxon>Gunneridae</taxon>
        <taxon>Pentapetalae</taxon>
        <taxon>rosids</taxon>
        <taxon>malvids</taxon>
        <taxon>Brassicales</taxon>
        <taxon>Brassicaceae</taxon>
        <taxon>Brassiceae</taxon>
        <taxon>Brassica</taxon>
    </lineage>
</organism>
<dbReference type="PROSITE" id="PS50966">
    <property type="entry name" value="ZF_SWIM"/>
    <property type="match status" value="1"/>
</dbReference>
<feature type="region of interest" description="Disordered" evidence="5">
    <location>
        <begin position="676"/>
        <end position="715"/>
    </location>
</feature>
<dbReference type="Pfam" id="PF10551">
    <property type="entry name" value="MULE"/>
    <property type="match status" value="1"/>
</dbReference>
<dbReference type="AlphaFoldDB" id="A0A398A8R0"/>
<feature type="compositionally biased region" description="Basic residues" evidence="5">
    <location>
        <begin position="692"/>
        <end position="702"/>
    </location>
</feature>
<evidence type="ECO:0008006" key="10">
    <source>
        <dbReference type="Google" id="ProtNLM"/>
    </source>
</evidence>
<feature type="region of interest" description="Disordered" evidence="5">
    <location>
        <begin position="111"/>
        <end position="133"/>
    </location>
</feature>
<keyword evidence="3" id="KW-0862">Zinc</keyword>
<evidence type="ECO:0000256" key="4">
    <source>
        <dbReference type="PROSITE-ProRule" id="PRU00047"/>
    </source>
</evidence>
<dbReference type="Pfam" id="PF04434">
    <property type="entry name" value="SWIM"/>
    <property type="match status" value="1"/>
</dbReference>
<evidence type="ECO:0000259" key="7">
    <source>
        <dbReference type="PROSITE" id="PS50966"/>
    </source>
</evidence>
<protein>
    <recommendedName>
        <fullName evidence="10">SWIM-type domain-containing protein</fullName>
    </recommendedName>
</protein>
<dbReference type="PANTHER" id="PTHR31973">
    <property type="entry name" value="POLYPROTEIN, PUTATIVE-RELATED"/>
    <property type="match status" value="1"/>
</dbReference>
<sequence>MYGQRVWYKFPYETLSDLKVLCDGGLNFQKMCDATQWVDTVEVYLEHEDVNNEAEESESGPQGGQSDQGNGESGPQDGAESEIEMNEARENVEPDPRDERVAAIVGEFVDEEEYNEAHRDTPPASDDEEDDIGNGYERWRRGSGELKIMQVFESISEFKEAVLEYALMGGWNVKYTRWGDEISEAKCAVVGEVPCTWRVYCSYEKAVNLYMVKSYQEEHSCTKDGYCKLLTDYAIAKLLINEIRHNNALMPRFIQDIIQDRYNLTVTHDIARKARKRALEMISSEFDEQFARIKDYKEHILETNPGSSCDLVTTIRDDGVEIFDKFYVCFKALKTIWRAYCRPIIGIDGCFMKSTSKGQLLAAVGRDANNQIYPVAWGIVQVEDADNWKWFIERVKYDLNLQNGLGFTLISDKRQYTNFKYFLTVFFYLQGLIKAVEEELPYIEHRMCARHVYGNVKKLHPNKPKFKKLFWAVANSFNEGDYKAALKELKAFDSQIYDDLMARDPRTCTRAFFSTISTCEDGLNNFSESYNSGLKKARSLPLVEMLETMRRQTMVRIEVRKKKLLKYRKKYSEKVAKTIIEEGEQRKWCKKRTPGPNGVSEVEENSVSHTVNMDRRTCSCRRWDLTGIPCRHALKVILDKKLNAEDFVADCYLTTLWKQQYSDSITPVEGMKFWKETPGSQIEPPPRPAEKGRKKNPKKRMKSIHESPTKGKKVSRHLKVIHCYRCGMAGHNSLHCKHAGVPNKPRKIYPRKKKQSSQGESMSFDQRDAPGPSQPTQTSNLND</sequence>
<feature type="domain" description="SWIM-type" evidence="7">
    <location>
        <begin position="609"/>
        <end position="641"/>
    </location>
</feature>
<dbReference type="EMBL" id="CM010629">
    <property type="protein sequence ID" value="RID74207.1"/>
    <property type="molecule type" value="Genomic_DNA"/>
</dbReference>
<reference evidence="8 9" key="1">
    <citation type="submission" date="2018-06" db="EMBL/GenBank/DDBJ databases">
        <title>WGS assembly of Brassica rapa FPsc.</title>
        <authorList>
            <person name="Bowman J."/>
            <person name="Kohchi T."/>
            <person name="Yamato K."/>
            <person name="Jenkins J."/>
            <person name="Shu S."/>
            <person name="Ishizaki K."/>
            <person name="Yamaoka S."/>
            <person name="Nishihama R."/>
            <person name="Nakamura Y."/>
            <person name="Berger F."/>
            <person name="Adam C."/>
            <person name="Aki S."/>
            <person name="Althoff F."/>
            <person name="Araki T."/>
            <person name="Arteaga-Vazquez M."/>
            <person name="Balasubrmanian S."/>
            <person name="Bauer D."/>
            <person name="Boehm C."/>
            <person name="Briginshaw L."/>
            <person name="Caballero-Perez J."/>
            <person name="Catarino B."/>
            <person name="Chen F."/>
            <person name="Chiyoda S."/>
            <person name="Chovatia M."/>
            <person name="Davies K."/>
            <person name="Delmans M."/>
            <person name="Demura T."/>
            <person name="Dierschke T."/>
            <person name="Dolan L."/>
            <person name="Dorantes-Acosta A."/>
            <person name="Eklund D."/>
            <person name="Florent S."/>
            <person name="Flores-Sandoval E."/>
            <person name="Fujiyama A."/>
            <person name="Fukuzawa H."/>
            <person name="Galik B."/>
            <person name="Grimanelli D."/>
            <person name="Grimwood J."/>
            <person name="Grossniklaus U."/>
            <person name="Hamada T."/>
            <person name="Haseloff J."/>
            <person name="Hetherington A."/>
            <person name="Higo A."/>
            <person name="Hirakawa Y."/>
            <person name="Hundley H."/>
            <person name="Ikeda Y."/>
            <person name="Inoue K."/>
            <person name="Inoue S."/>
            <person name="Ishida S."/>
            <person name="Jia Q."/>
            <person name="Kakita M."/>
            <person name="Kanazawa T."/>
            <person name="Kawai Y."/>
            <person name="Kawashima T."/>
            <person name="Kennedy M."/>
            <person name="Kinose K."/>
            <person name="Kinoshita T."/>
            <person name="Kohara Y."/>
            <person name="Koide E."/>
            <person name="Komatsu K."/>
            <person name="Kopischke S."/>
            <person name="Kubo M."/>
            <person name="Kyozuka J."/>
            <person name="Lagercrantz U."/>
            <person name="Lin S."/>
            <person name="Lindquist E."/>
            <person name="Lipzen A."/>
            <person name="Lu C."/>
            <person name="Luna E."/>
            <person name="Martienssen R."/>
            <person name="Minamino N."/>
            <person name="Mizutani M."/>
            <person name="Mizutani M."/>
            <person name="Mochizuki N."/>
            <person name="Monte I."/>
            <person name="Mosher R."/>
            <person name="Nagasaki H."/>
            <person name="Nakagami H."/>
            <person name="Naramoto S."/>
            <person name="Nishitani K."/>
            <person name="Ohtani M."/>
            <person name="Okamoto T."/>
            <person name="Okumura M."/>
            <person name="Phillips J."/>
            <person name="Pollak B."/>
            <person name="Reinders A."/>
            <person name="Roevekamp M."/>
            <person name="Sano R."/>
            <person name="Sawa S."/>
            <person name="Schmid M."/>
            <person name="Shirakawa M."/>
            <person name="Solano R."/>
            <person name="Spunde A."/>
            <person name="Suetsugu N."/>
            <person name="Sugano S."/>
            <person name="Sugiyama A."/>
            <person name="Sun R."/>
            <person name="Suzuki Y."/>
            <person name="Takenaka M."/>
            <person name="Takezawa D."/>
            <person name="Tomogane H."/>
            <person name="Tsuzuki M."/>
            <person name="Ueda T."/>
            <person name="Umeda M."/>
            <person name="Ward J."/>
            <person name="Watanabe Y."/>
            <person name="Yazaki K."/>
            <person name="Yokoyama R."/>
            <person name="Yoshitake Y."/>
            <person name="Yotsui I."/>
            <person name="Zachgo S."/>
            <person name="Schmutz J."/>
        </authorList>
    </citation>
    <scope>NUCLEOTIDE SEQUENCE [LARGE SCALE GENOMIC DNA]</scope>
    <source>
        <strain evidence="9">cv. B-3</strain>
    </source>
</reference>
<keyword evidence="2 4" id="KW-0863">Zinc-finger</keyword>